<dbReference type="RefSeq" id="WP_252931348.1">
    <property type="nucleotide sequence ID" value="NZ_JAEUWV010000006.1"/>
</dbReference>
<dbReference type="Proteomes" id="UP001205920">
    <property type="component" value="Unassembled WGS sequence"/>
</dbReference>
<dbReference type="InterPro" id="IPR025272">
    <property type="entry name" value="SocA_Panacea"/>
</dbReference>
<feature type="domain" description="Antitoxin SocA-like Panacea" evidence="1">
    <location>
        <begin position="23"/>
        <end position="116"/>
    </location>
</feature>
<evidence type="ECO:0000259" key="1">
    <source>
        <dbReference type="Pfam" id="PF13274"/>
    </source>
</evidence>
<sequence length="190" mass="20983">MSNILDVGQYVTELIPGVDKMKLYKICFFSQGWHLAWTGMPLFEEELQAWAKGPVPYDLRRSTENVARGWTIPDVPGGDSSTLSSFARATIESVVNFYGSLTSAELSDMSHGRAWQEARSNAVGGTHCSSALSMTTMREEFTELLQSGHSVPDSPSLPDVDHLPSFDHLLATAHEVEAEWHNTLSLLADR</sequence>
<gene>
    <name evidence="2" type="ORF">JMN37_05885</name>
</gene>
<dbReference type="EMBL" id="JAEUWV010000006">
    <property type="protein sequence ID" value="MCO6394506.1"/>
    <property type="molecule type" value="Genomic_DNA"/>
</dbReference>
<keyword evidence="3" id="KW-1185">Reference proteome</keyword>
<dbReference type="Pfam" id="PF13274">
    <property type="entry name" value="SocA_Panacea"/>
    <property type="match status" value="1"/>
</dbReference>
<organism evidence="2 3">
    <name type="scientific">Corynebacterium lipophilum</name>
    <dbReference type="NCBI Taxonomy" id="2804918"/>
    <lineage>
        <taxon>Bacteria</taxon>
        <taxon>Bacillati</taxon>
        <taxon>Actinomycetota</taxon>
        <taxon>Actinomycetes</taxon>
        <taxon>Mycobacteriales</taxon>
        <taxon>Corynebacteriaceae</taxon>
        <taxon>Corynebacterium</taxon>
    </lineage>
</organism>
<comment type="caution">
    <text evidence="2">The sequence shown here is derived from an EMBL/GenBank/DDBJ whole genome shotgun (WGS) entry which is preliminary data.</text>
</comment>
<accession>A0AAW5HXF6</accession>
<name>A0AAW5HXF6_9CORY</name>
<evidence type="ECO:0000313" key="2">
    <source>
        <dbReference type="EMBL" id="MCO6394506.1"/>
    </source>
</evidence>
<reference evidence="2 3" key="1">
    <citation type="submission" date="2021-01" db="EMBL/GenBank/DDBJ databases">
        <title>Identification and Characterization of Corynebacterium sp.</title>
        <authorList>
            <person name="Luo Q."/>
            <person name="Qu P."/>
            <person name="Chen Q."/>
        </authorList>
    </citation>
    <scope>NUCLEOTIDE SEQUENCE [LARGE SCALE GENOMIC DNA]</scope>
    <source>
        <strain evidence="2 3">MC-18</strain>
    </source>
</reference>
<proteinExistence type="predicted"/>
<evidence type="ECO:0000313" key="3">
    <source>
        <dbReference type="Proteomes" id="UP001205920"/>
    </source>
</evidence>
<dbReference type="AlphaFoldDB" id="A0AAW5HXF6"/>
<protein>
    <submittedName>
        <fullName evidence="2">SocA family protein</fullName>
    </submittedName>
</protein>